<dbReference type="InterPro" id="IPR038626">
    <property type="entry name" value="Rof-like_sf"/>
</dbReference>
<dbReference type="Gene3D" id="2.30.30.400">
    <property type="entry name" value="Rof-like"/>
    <property type="match status" value="1"/>
</dbReference>
<dbReference type="Pfam" id="PF07073">
    <property type="entry name" value="ROF"/>
    <property type="match status" value="1"/>
</dbReference>
<gene>
    <name evidence="2" type="ORF">GYN02_23375</name>
</gene>
<feature type="region of interest" description="Disordered" evidence="1">
    <location>
        <begin position="77"/>
        <end position="100"/>
    </location>
</feature>
<proteinExistence type="predicted"/>
<keyword evidence="3" id="KW-1185">Reference proteome</keyword>
<accession>A0ABS1ZNN7</accession>
<dbReference type="RefSeq" id="WP_045733404.1">
    <property type="nucleotide sequence ID" value="NZ_JAAEBW010000029.1"/>
</dbReference>
<comment type="caution">
    <text evidence="2">The sequence shown here is derived from an EMBL/GenBank/DDBJ whole genome shotgun (WGS) entry which is preliminary data.</text>
</comment>
<feature type="compositionally biased region" description="Basic and acidic residues" evidence="1">
    <location>
        <begin position="80"/>
        <end position="100"/>
    </location>
</feature>
<dbReference type="InterPro" id="IPR023534">
    <property type="entry name" value="Rof/RNase_P-like"/>
</dbReference>
<organism evidence="2 3">
    <name type="scientific">Pseudomonas weihenstephanensis</name>
    <dbReference type="NCBI Taxonomy" id="1608994"/>
    <lineage>
        <taxon>Bacteria</taxon>
        <taxon>Pseudomonadati</taxon>
        <taxon>Pseudomonadota</taxon>
        <taxon>Gammaproteobacteria</taxon>
        <taxon>Pseudomonadales</taxon>
        <taxon>Pseudomonadaceae</taxon>
        <taxon>Pseudomonas</taxon>
    </lineage>
</organism>
<sequence length="100" mass="11434">MKYRALNCELYDFIETICMYHSFLELQTVDGVNIKAIALTTKTTANKEEYLQLESPGFIQEVRLDMISVITLLDGSSNGQRKEFTSRPDNDVCVPDAHER</sequence>
<evidence type="ECO:0000313" key="2">
    <source>
        <dbReference type="EMBL" id="MBM1198106.1"/>
    </source>
</evidence>
<reference evidence="2 3" key="1">
    <citation type="submission" date="2020-01" db="EMBL/GenBank/DDBJ databases">
        <title>Comparative genomics of meat spoilage bacteria.</title>
        <authorList>
            <person name="Hilgarth M."/>
            <person name="Vogel R.F."/>
        </authorList>
    </citation>
    <scope>NUCLEOTIDE SEQUENCE [LARGE SCALE GENOMIC DNA]</scope>
    <source>
        <strain evidence="2 3">TMW2.2077</strain>
    </source>
</reference>
<evidence type="ECO:0000313" key="3">
    <source>
        <dbReference type="Proteomes" id="UP000809529"/>
    </source>
</evidence>
<dbReference type="InterPro" id="IPR009778">
    <property type="entry name" value="ROF"/>
</dbReference>
<name>A0ABS1ZNN7_9PSED</name>
<dbReference type="EMBL" id="JAAEBW010000029">
    <property type="protein sequence ID" value="MBM1198106.1"/>
    <property type="molecule type" value="Genomic_DNA"/>
</dbReference>
<dbReference type="SUPFAM" id="SSF101744">
    <property type="entry name" value="Rof/RNase P subunit-like"/>
    <property type="match status" value="1"/>
</dbReference>
<protein>
    <submittedName>
        <fullName evidence="2">Transcriptional antiterminator</fullName>
    </submittedName>
</protein>
<dbReference type="Proteomes" id="UP000809529">
    <property type="component" value="Unassembled WGS sequence"/>
</dbReference>
<evidence type="ECO:0000256" key="1">
    <source>
        <dbReference type="SAM" id="MobiDB-lite"/>
    </source>
</evidence>